<evidence type="ECO:0000259" key="15">
    <source>
        <dbReference type="Pfam" id="PF00501"/>
    </source>
</evidence>
<comment type="catalytic activity">
    <reaction evidence="7">
        <text>a long-chain fatty acid + ATP + CoA = a long-chain fatty acyl-CoA + AMP + diphosphate</text>
        <dbReference type="Rhea" id="RHEA:15421"/>
        <dbReference type="ChEBI" id="CHEBI:30616"/>
        <dbReference type="ChEBI" id="CHEBI:33019"/>
        <dbReference type="ChEBI" id="CHEBI:57287"/>
        <dbReference type="ChEBI" id="CHEBI:57560"/>
        <dbReference type="ChEBI" id="CHEBI:83139"/>
        <dbReference type="ChEBI" id="CHEBI:456215"/>
        <dbReference type="EC" id="6.2.1.3"/>
    </reaction>
    <physiologicalReaction direction="left-to-right" evidence="7">
        <dbReference type="Rhea" id="RHEA:15422"/>
    </physiologicalReaction>
</comment>
<evidence type="ECO:0000256" key="2">
    <source>
        <dbReference type="ARBA" id="ARBA00022598"/>
    </source>
</evidence>
<evidence type="ECO:0000313" key="17">
    <source>
        <dbReference type="Proteomes" id="UP001152320"/>
    </source>
</evidence>
<name>A0A9Q0YGZ2_HOLLE</name>
<dbReference type="Pfam" id="PF00501">
    <property type="entry name" value="AMP-binding"/>
    <property type="match status" value="1"/>
</dbReference>
<comment type="catalytic activity">
    <reaction evidence="12">
        <text>hexadecanoate + ATP + CoA = hexadecanoyl-CoA + AMP + diphosphate</text>
        <dbReference type="Rhea" id="RHEA:30751"/>
        <dbReference type="ChEBI" id="CHEBI:7896"/>
        <dbReference type="ChEBI" id="CHEBI:30616"/>
        <dbReference type="ChEBI" id="CHEBI:33019"/>
        <dbReference type="ChEBI" id="CHEBI:57287"/>
        <dbReference type="ChEBI" id="CHEBI:57379"/>
        <dbReference type="ChEBI" id="CHEBI:456215"/>
    </reaction>
    <physiologicalReaction direction="left-to-right" evidence="12">
        <dbReference type="Rhea" id="RHEA:30752"/>
    </physiologicalReaction>
</comment>
<sequence length="821" mass="91003">MATAELKKLVIDYPGESAGTIERFKELGIGKPNLKAQSIVLEGPDRERVSCLIPDGKKITTFFEDVQTLYDAFQRGLKLSRNSNCLGWRSPGENSYKWLSYDEVHKRAHAFGSGLIKSGIPEGQDTKLGIFSKNRVEWSLTEQASNIFSMILVPLYDTLGQDACKVICKKAELKVVICEKENQVLMLVDSSTDIPDLKIIVVMEEVSETVEKKAKEKGISLRSFQDVEEDGSIDLQEPLLPKPEDISTICFTSGTTGVPKGVILTHGNIIAGTAGLFAVMGDQFEFRTGDIHLSYLPLAHVYERYNQIIMFMHGSSLGFFQGDPKLLLDDLACLQATIFPCVPRVMNKLYEVILAGVSEKNIIVQKIFFKALQEKKKEILRGTVRNNGLWDLVFKKIRMKTGGRVRLISTAAAPIGPEVKMVIRAIFGCLILDGYGQTETSGPVSMNFPADLTDNHVGAILPSATVKLIDAPDLEYFASNDQGEQICVKGDNIFQGYYKDPEKTSETIDADGYHHTGDIGEWLPNGQLKIIDRVKHIFKLSQGEYVAPEKVENEYLRAECVGQIFVHGHSLEDCCVAIVVPKEEWVEKVAKQRHWEGDFKTLCEKKELKDLIFANMNDCAKRSDLKGFEKVKCISVHSELFSVENGFLTPTLKSKRPVLRKFFEGKVTAMYGELAEQKGNPHEPGRAVNKETSSSSAHPKHTGDTTKNGSVENEAKLSKDEENIGDGDGADQSKQKDDLRENGSAVSEDTLKKDGGDEEKTSDDADEGGELVKDVSKETEEEKPKDEDKNDSPAIEENSPKDRDKNDNGDAAVDGNEGKQE</sequence>
<keyword evidence="5 13" id="KW-0067">ATP-binding</keyword>
<feature type="compositionally biased region" description="Basic and acidic residues" evidence="14">
    <location>
        <begin position="770"/>
        <end position="791"/>
    </location>
</feature>
<evidence type="ECO:0000256" key="12">
    <source>
        <dbReference type="ARBA" id="ARBA00049139"/>
    </source>
</evidence>
<evidence type="ECO:0000256" key="14">
    <source>
        <dbReference type="SAM" id="MobiDB-lite"/>
    </source>
</evidence>
<comment type="catalytic activity">
    <reaction evidence="6">
        <text>5-hydroxy-(6E,8Z,11Z,14Z)-eicosatetraenoate + ATP + CoA = 5-hydroxy-(6E,8Z,11Z,14Z)-eicosatetraenoyl-CoA + AMP + diphosphate</text>
        <dbReference type="Rhea" id="RHEA:52108"/>
        <dbReference type="ChEBI" id="CHEBI:30616"/>
        <dbReference type="ChEBI" id="CHEBI:33019"/>
        <dbReference type="ChEBI" id="CHEBI:57287"/>
        <dbReference type="ChEBI" id="CHEBI:65341"/>
        <dbReference type="ChEBI" id="CHEBI:136407"/>
        <dbReference type="ChEBI" id="CHEBI:456215"/>
    </reaction>
    <physiologicalReaction direction="left-to-right" evidence="6">
        <dbReference type="Rhea" id="RHEA:52109"/>
    </physiologicalReaction>
</comment>
<feature type="compositionally biased region" description="Basic and acidic residues" evidence="14">
    <location>
        <begin position="731"/>
        <end position="741"/>
    </location>
</feature>
<dbReference type="Proteomes" id="UP001152320">
    <property type="component" value="Chromosome 20"/>
</dbReference>
<evidence type="ECO:0000256" key="8">
    <source>
        <dbReference type="ARBA" id="ARBA00024495"/>
    </source>
</evidence>
<keyword evidence="2 13" id="KW-0436">Ligase</keyword>
<evidence type="ECO:0000313" key="16">
    <source>
        <dbReference type="EMBL" id="KAJ8022315.1"/>
    </source>
</evidence>
<dbReference type="EMBL" id="JAIZAY010000020">
    <property type="protein sequence ID" value="KAJ8022315.1"/>
    <property type="molecule type" value="Genomic_DNA"/>
</dbReference>
<dbReference type="InterPro" id="IPR020845">
    <property type="entry name" value="AMP-binding_CS"/>
</dbReference>
<keyword evidence="4 13" id="KW-0276">Fatty acid metabolism</keyword>
<reference evidence="16" key="1">
    <citation type="submission" date="2021-10" db="EMBL/GenBank/DDBJ databases">
        <title>Tropical sea cucumber genome reveals ecological adaptation and Cuvierian tubules defense mechanism.</title>
        <authorList>
            <person name="Chen T."/>
        </authorList>
    </citation>
    <scope>NUCLEOTIDE SEQUENCE</scope>
    <source>
        <strain evidence="16">Nanhai2018</strain>
        <tissue evidence="16">Muscle</tissue>
    </source>
</reference>
<comment type="similarity">
    <text evidence="1 13">Belongs to the ATP-dependent AMP-binding enzyme family.</text>
</comment>
<dbReference type="PANTHER" id="PTHR43272">
    <property type="entry name" value="LONG-CHAIN-FATTY-ACID--COA LIGASE"/>
    <property type="match status" value="1"/>
</dbReference>
<dbReference type="OrthoDB" id="1700726at2759"/>
<comment type="catalytic activity">
    <reaction evidence="8">
        <text>12-hydroxy-(5Z,8Z,10E,14Z)-eicosatetraenoate + ATP + CoA = 12-hydroxy-(5Z,8Z,10E,14Z)-eicosatetraenoyl-CoA + AMP + diphosphate</text>
        <dbReference type="Rhea" id="RHEA:52112"/>
        <dbReference type="ChEBI" id="CHEBI:30616"/>
        <dbReference type="ChEBI" id="CHEBI:33019"/>
        <dbReference type="ChEBI" id="CHEBI:57287"/>
        <dbReference type="ChEBI" id="CHEBI:90718"/>
        <dbReference type="ChEBI" id="CHEBI:136408"/>
        <dbReference type="ChEBI" id="CHEBI:456215"/>
    </reaction>
    <physiologicalReaction direction="left-to-right" evidence="8">
        <dbReference type="Rhea" id="RHEA:52113"/>
    </physiologicalReaction>
</comment>
<feature type="compositionally biased region" description="Basic and acidic residues" evidence="14">
    <location>
        <begin position="798"/>
        <end position="808"/>
    </location>
</feature>
<comment type="catalytic activity">
    <reaction evidence="10">
        <text>(5Z,8Z,11Z,14Z)-eicosatetraenoate + ATP + CoA = (5Z,8Z,11Z,14Z)-eicosatetraenoyl-CoA + AMP + diphosphate</text>
        <dbReference type="Rhea" id="RHEA:19713"/>
        <dbReference type="ChEBI" id="CHEBI:30616"/>
        <dbReference type="ChEBI" id="CHEBI:32395"/>
        <dbReference type="ChEBI" id="CHEBI:33019"/>
        <dbReference type="ChEBI" id="CHEBI:57287"/>
        <dbReference type="ChEBI" id="CHEBI:57368"/>
        <dbReference type="ChEBI" id="CHEBI:456215"/>
        <dbReference type="EC" id="6.2.1.15"/>
    </reaction>
    <physiologicalReaction direction="left-to-right" evidence="10">
        <dbReference type="Rhea" id="RHEA:19714"/>
    </physiologicalReaction>
</comment>
<dbReference type="AlphaFoldDB" id="A0A9Q0YGZ2"/>
<keyword evidence="17" id="KW-1185">Reference proteome</keyword>
<keyword evidence="3 13" id="KW-0547">Nucleotide-binding</keyword>
<dbReference type="GO" id="GO:0005783">
    <property type="term" value="C:endoplasmic reticulum"/>
    <property type="evidence" value="ECO:0007669"/>
    <property type="project" value="TreeGrafter"/>
</dbReference>
<gene>
    <name evidence="16" type="ORF">HOLleu_37173</name>
</gene>
<evidence type="ECO:0000256" key="10">
    <source>
        <dbReference type="ARBA" id="ARBA00024548"/>
    </source>
</evidence>
<comment type="caution">
    <text evidence="16">The sequence shown here is derived from an EMBL/GenBank/DDBJ whole genome shotgun (WGS) entry which is preliminary data.</text>
</comment>
<feature type="compositionally biased region" description="Basic and acidic residues" evidence="14">
    <location>
        <begin position="713"/>
        <end position="722"/>
    </location>
</feature>
<dbReference type="Gene3D" id="3.40.50.12780">
    <property type="entry name" value="N-terminal domain of ligase-like"/>
    <property type="match status" value="1"/>
</dbReference>
<protein>
    <recommendedName>
        <fullName evidence="13">Long-chain-fatty-acid--CoA ligase</fullName>
        <ecNumber evidence="13">6.2.1.3</ecNumber>
    </recommendedName>
</protein>
<dbReference type="InterPro" id="IPR000873">
    <property type="entry name" value="AMP-dep_synth/lig_dom"/>
</dbReference>
<evidence type="ECO:0000256" key="13">
    <source>
        <dbReference type="RuleBase" id="RU369030"/>
    </source>
</evidence>
<evidence type="ECO:0000256" key="4">
    <source>
        <dbReference type="ARBA" id="ARBA00022832"/>
    </source>
</evidence>
<evidence type="ECO:0000256" key="1">
    <source>
        <dbReference type="ARBA" id="ARBA00006432"/>
    </source>
</evidence>
<dbReference type="InterPro" id="IPR042099">
    <property type="entry name" value="ANL_N_sf"/>
</dbReference>
<dbReference type="GO" id="GO:0016020">
    <property type="term" value="C:membrane"/>
    <property type="evidence" value="ECO:0007669"/>
    <property type="project" value="TreeGrafter"/>
</dbReference>
<dbReference type="InterPro" id="IPR045311">
    <property type="entry name" value="LC-FACS_euk"/>
</dbReference>
<feature type="region of interest" description="Disordered" evidence="14">
    <location>
        <begin position="675"/>
        <end position="821"/>
    </location>
</feature>
<evidence type="ECO:0000256" key="6">
    <source>
        <dbReference type="ARBA" id="ARBA00024469"/>
    </source>
</evidence>
<evidence type="ECO:0000256" key="3">
    <source>
        <dbReference type="ARBA" id="ARBA00022741"/>
    </source>
</evidence>
<feature type="compositionally biased region" description="Basic and acidic residues" evidence="14">
    <location>
        <begin position="749"/>
        <end position="763"/>
    </location>
</feature>
<dbReference type="GO" id="GO:0005524">
    <property type="term" value="F:ATP binding"/>
    <property type="evidence" value="ECO:0007669"/>
    <property type="project" value="UniProtKB-KW"/>
</dbReference>
<feature type="compositionally biased region" description="Basic and acidic residues" evidence="14">
    <location>
        <begin position="675"/>
        <end position="689"/>
    </location>
</feature>
<evidence type="ECO:0000256" key="9">
    <source>
        <dbReference type="ARBA" id="ARBA00024532"/>
    </source>
</evidence>
<evidence type="ECO:0000256" key="11">
    <source>
        <dbReference type="ARBA" id="ARBA00024565"/>
    </source>
</evidence>
<dbReference type="SUPFAM" id="SSF56801">
    <property type="entry name" value="Acetyl-CoA synthetase-like"/>
    <property type="match status" value="1"/>
</dbReference>
<dbReference type="EC" id="6.2.1.3" evidence="13"/>
<evidence type="ECO:0000256" key="5">
    <source>
        <dbReference type="ARBA" id="ARBA00022840"/>
    </source>
</evidence>
<accession>A0A9Q0YGZ2</accession>
<evidence type="ECO:0000256" key="7">
    <source>
        <dbReference type="ARBA" id="ARBA00024484"/>
    </source>
</evidence>
<comment type="function">
    <text evidence="13">Catalyzes the conversion of long-chain fatty acids to their active form acyl-CoAs for both synthesis of cellular lipids, and degradation via beta-oxidation.</text>
</comment>
<dbReference type="GO" id="GO:0047676">
    <property type="term" value="F:arachidonate-CoA ligase activity"/>
    <property type="evidence" value="ECO:0007669"/>
    <property type="project" value="UniProtKB-EC"/>
</dbReference>
<feature type="domain" description="AMP-dependent synthetase/ligase" evidence="15">
    <location>
        <begin position="95"/>
        <end position="498"/>
    </location>
</feature>
<comment type="catalytic activity">
    <reaction evidence="9">
        <text>15-hydroxy-(5Z,8Z,11Z,13E)-eicosatetraenoate + ATP + CoA = 15-hydroxy-(5Z,8Z,11Z,13E)-eicosatetraenoyl-CoA + AMP + diphosphate</text>
        <dbReference type="Rhea" id="RHEA:52116"/>
        <dbReference type="ChEBI" id="CHEBI:30616"/>
        <dbReference type="ChEBI" id="CHEBI:33019"/>
        <dbReference type="ChEBI" id="CHEBI:57287"/>
        <dbReference type="ChEBI" id="CHEBI:78832"/>
        <dbReference type="ChEBI" id="CHEBI:136409"/>
        <dbReference type="ChEBI" id="CHEBI:456215"/>
    </reaction>
    <physiologicalReaction direction="left-to-right" evidence="9">
        <dbReference type="Rhea" id="RHEA:52117"/>
    </physiologicalReaction>
</comment>
<organism evidence="16 17">
    <name type="scientific">Holothuria leucospilota</name>
    <name type="common">Black long sea cucumber</name>
    <name type="synonym">Mertensiothuria leucospilota</name>
    <dbReference type="NCBI Taxonomy" id="206669"/>
    <lineage>
        <taxon>Eukaryota</taxon>
        <taxon>Metazoa</taxon>
        <taxon>Echinodermata</taxon>
        <taxon>Eleutherozoa</taxon>
        <taxon>Echinozoa</taxon>
        <taxon>Holothuroidea</taxon>
        <taxon>Aspidochirotacea</taxon>
        <taxon>Aspidochirotida</taxon>
        <taxon>Holothuriidae</taxon>
        <taxon>Holothuria</taxon>
    </lineage>
</organism>
<dbReference type="PANTHER" id="PTHR43272:SF107">
    <property type="entry name" value="LONG-CHAIN-FATTY-ACID--COA LIGASE 5"/>
    <property type="match status" value="1"/>
</dbReference>
<proteinExistence type="inferred from homology"/>
<dbReference type="CDD" id="cd05927">
    <property type="entry name" value="LC-FACS_euk"/>
    <property type="match status" value="1"/>
</dbReference>
<dbReference type="PROSITE" id="PS00455">
    <property type="entry name" value="AMP_BINDING"/>
    <property type="match status" value="1"/>
</dbReference>
<comment type="catalytic activity">
    <reaction evidence="11">
        <text>(E)-hexadec-2-enoate + ATP + CoA = (2E)-hexadecenoyl-CoA + AMP + diphosphate</text>
        <dbReference type="Rhea" id="RHEA:36139"/>
        <dbReference type="ChEBI" id="CHEBI:30616"/>
        <dbReference type="ChEBI" id="CHEBI:33019"/>
        <dbReference type="ChEBI" id="CHEBI:57287"/>
        <dbReference type="ChEBI" id="CHEBI:61526"/>
        <dbReference type="ChEBI" id="CHEBI:72745"/>
        <dbReference type="ChEBI" id="CHEBI:456215"/>
    </reaction>
    <physiologicalReaction direction="left-to-right" evidence="11">
        <dbReference type="Rhea" id="RHEA:36140"/>
    </physiologicalReaction>
</comment>
<keyword evidence="13" id="KW-0443">Lipid metabolism</keyword>